<dbReference type="GO" id="GO:0046900">
    <property type="term" value="P:tetrahydrofolylpolyglutamate metabolic process"/>
    <property type="evidence" value="ECO:0007669"/>
    <property type="project" value="TreeGrafter"/>
</dbReference>
<organism evidence="9 10">
    <name type="scientific">Scleropages formosus</name>
    <name type="common">Asian bonytongue</name>
    <name type="synonym">Osteoglossum formosum</name>
    <dbReference type="NCBI Taxonomy" id="113540"/>
    <lineage>
        <taxon>Eukaryota</taxon>
        <taxon>Metazoa</taxon>
        <taxon>Chordata</taxon>
        <taxon>Craniata</taxon>
        <taxon>Vertebrata</taxon>
        <taxon>Euteleostomi</taxon>
        <taxon>Actinopterygii</taxon>
        <taxon>Neopterygii</taxon>
        <taxon>Teleostei</taxon>
        <taxon>Osteoglossocephala</taxon>
        <taxon>Osteoglossomorpha</taxon>
        <taxon>Osteoglossiformes</taxon>
        <taxon>Osteoglossidae</taxon>
        <taxon>Scleropages</taxon>
    </lineage>
</organism>
<evidence type="ECO:0000256" key="6">
    <source>
        <dbReference type="PIRSR" id="PIRSR615527-1"/>
    </source>
</evidence>
<evidence type="ECO:0000256" key="5">
    <source>
        <dbReference type="ARBA" id="ARBA00022801"/>
    </source>
</evidence>
<dbReference type="GO" id="GO:0005773">
    <property type="term" value="C:vacuole"/>
    <property type="evidence" value="ECO:0007669"/>
    <property type="project" value="TreeGrafter"/>
</dbReference>
<dbReference type="GO" id="GO:0034722">
    <property type="term" value="F:gamma-glutamyl-peptidase activity"/>
    <property type="evidence" value="ECO:0007669"/>
    <property type="project" value="UniProtKB-UniRule"/>
</dbReference>
<protein>
    <recommendedName>
        <fullName evidence="7">folate gamma-glutamyl hydrolase</fullName>
        <ecNumber evidence="7">3.4.19.9</ecNumber>
    </recommendedName>
</protein>
<feature type="chain" id="PRO_5034148682" description="folate gamma-glutamyl hydrolase" evidence="8">
    <location>
        <begin position="25"/>
        <end position="320"/>
    </location>
</feature>
<dbReference type="PANTHER" id="PTHR11315">
    <property type="entry name" value="PROTEASE FAMILY C26 GAMMA-GLUTAMYL HYDROLASE"/>
    <property type="match status" value="1"/>
</dbReference>
<dbReference type="SUPFAM" id="SSF52317">
    <property type="entry name" value="Class I glutamine amidotransferase-like"/>
    <property type="match status" value="1"/>
</dbReference>
<dbReference type="EC" id="3.4.19.9" evidence="7"/>
<comment type="catalytic activity">
    <reaction evidence="7">
        <text>(6S)-5,6,7,8-tetrahydrofolyl-(gamma-L-Glu)(n) + (n-1) H2O = (6S)-5,6,7,8-tetrahydrofolate + (n-1) L-glutamate</text>
        <dbReference type="Rhea" id="RHEA:56784"/>
        <dbReference type="Rhea" id="RHEA-COMP:14738"/>
        <dbReference type="ChEBI" id="CHEBI:15377"/>
        <dbReference type="ChEBI" id="CHEBI:29985"/>
        <dbReference type="ChEBI" id="CHEBI:57453"/>
        <dbReference type="ChEBI" id="CHEBI:141005"/>
        <dbReference type="EC" id="3.4.19.9"/>
    </reaction>
</comment>
<comment type="subcellular location">
    <subcellularLocation>
        <location evidence="1">Secreted</location>
        <location evidence="1">Extracellular space</location>
    </subcellularLocation>
</comment>
<evidence type="ECO:0000256" key="4">
    <source>
        <dbReference type="ARBA" id="ARBA00022729"/>
    </source>
</evidence>
<dbReference type="PROSITE" id="PS51275">
    <property type="entry name" value="PEPTIDASE_C26_GGH"/>
    <property type="match status" value="1"/>
</dbReference>
<dbReference type="AlphaFoldDB" id="A0A8C9SCJ2"/>
<feature type="signal peptide" evidence="8">
    <location>
        <begin position="1"/>
        <end position="24"/>
    </location>
</feature>
<dbReference type="GeneID" id="108940349"/>
<evidence type="ECO:0000256" key="7">
    <source>
        <dbReference type="PROSITE-ProRule" id="PRU00607"/>
    </source>
</evidence>
<gene>
    <name evidence="9" type="primary">LOC108940349</name>
</gene>
<evidence type="ECO:0000313" key="10">
    <source>
        <dbReference type="Proteomes" id="UP000694397"/>
    </source>
</evidence>
<dbReference type="GeneTree" id="ENSGT00490000043388"/>
<dbReference type="Pfam" id="PF07722">
    <property type="entry name" value="Peptidase_C26"/>
    <property type="match status" value="1"/>
</dbReference>
<dbReference type="KEGG" id="sfm:108940349"/>
<feature type="active site" description="Proton donor" evidence="6">
    <location>
        <position position="247"/>
    </location>
</feature>
<evidence type="ECO:0000256" key="2">
    <source>
        <dbReference type="ARBA" id="ARBA00011083"/>
    </source>
</evidence>
<dbReference type="Ensembl" id="ENSSFOT00015030735.2">
    <property type="protein sequence ID" value="ENSSFOP00015030387.1"/>
    <property type="gene ID" value="ENSSFOG00015019505.2"/>
</dbReference>
<dbReference type="Gene3D" id="3.40.50.880">
    <property type="match status" value="1"/>
</dbReference>
<dbReference type="InterPro" id="IPR011697">
    <property type="entry name" value="Peptidase_C26"/>
</dbReference>
<feature type="active site" description="Nucleophile" evidence="6 7">
    <location>
        <position position="136"/>
    </location>
</feature>
<dbReference type="PROSITE" id="PS51273">
    <property type="entry name" value="GATASE_TYPE_1"/>
    <property type="match status" value="1"/>
</dbReference>
<keyword evidence="10" id="KW-1185">Reference proteome</keyword>
<reference evidence="9" key="2">
    <citation type="submission" date="2025-08" db="UniProtKB">
        <authorList>
            <consortium name="Ensembl"/>
        </authorList>
    </citation>
    <scope>IDENTIFICATION</scope>
</reference>
<keyword evidence="4 8" id="KW-0732">Signal</keyword>
<dbReference type="PANTHER" id="PTHR11315:SF1">
    <property type="entry name" value="FOLATE GAMMA-GLUTAMYL HYDROLASE"/>
    <property type="match status" value="1"/>
</dbReference>
<sequence length="320" mass="36121">MLCPRTAGTMLVALALLCVRGVCASRAPAVPLNDRPVIGILTQETEDEHMKPLGGTYIPASYVKYLESGGSRVVPIRLNQSQAEYEKIFNSINGVLYIGGAVDLFSSDYAKAARIFFQLAQKANDMGDYFPLWGTCMGFQLLTVMVAGENLLTNTTAENLALPLNLTAEAWFSRMFENFPVKLLKAVSQEPLTGNFHHYGLTEENFRRNEKLQQFFSILSTNVAENGATFVSTMEGRRYPFYGVQWHPEVNLFQWNPHFQFPHSPNAVRLSSLLSEFFVNEARKSLHHFSNPEEETAALIYNYAPVFVGRFTAYEQCYFF</sequence>
<dbReference type="OrthoDB" id="64220at2759"/>
<proteinExistence type="inferred from homology"/>
<evidence type="ECO:0000256" key="3">
    <source>
        <dbReference type="ARBA" id="ARBA00022525"/>
    </source>
</evidence>
<evidence type="ECO:0000256" key="1">
    <source>
        <dbReference type="ARBA" id="ARBA00004239"/>
    </source>
</evidence>
<keyword evidence="5 7" id="KW-0378">Hydrolase</keyword>
<evidence type="ECO:0000256" key="8">
    <source>
        <dbReference type="SAM" id="SignalP"/>
    </source>
</evidence>
<feature type="active site" evidence="7">
    <location>
        <position position="247"/>
    </location>
</feature>
<dbReference type="RefSeq" id="XP_018617963.1">
    <property type="nucleotide sequence ID" value="XM_018762447.2"/>
</dbReference>
<dbReference type="InterPro" id="IPR015527">
    <property type="entry name" value="Pept_C26_g-glut_hydrolase"/>
</dbReference>
<evidence type="ECO:0000313" key="9">
    <source>
        <dbReference type="Ensembl" id="ENSSFOP00015030387.1"/>
    </source>
</evidence>
<dbReference type="Proteomes" id="UP000694397">
    <property type="component" value="Chromosome 12"/>
</dbReference>
<accession>A0A8C9SCJ2</accession>
<reference evidence="9" key="3">
    <citation type="submission" date="2025-09" db="UniProtKB">
        <authorList>
            <consortium name="Ensembl"/>
        </authorList>
    </citation>
    <scope>IDENTIFICATION</scope>
</reference>
<reference evidence="9 10" key="1">
    <citation type="submission" date="2019-04" db="EMBL/GenBank/DDBJ databases">
        <authorList>
            <consortium name="Wellcome Sanger Institute Data Sharing"/>
        </authorList>
    </citation>
    <scope>NUCLEOTIDE SEQUENCE [LARGE SCALE GENOMIC DNA]</scope>
</reference>
<dbReference type="FunFam" id="3.40.50.880:FF:000024">
    <property type="entry name" value="Folate gamma-glutamyl hydrolase"/>
    <property type="match status" value="1"/>
</dbReference>
<dbReference type="GO" id="GO:0005576">
    <property type="term" value="C:extracellular region"/>
    <property type="evidence" value="ECO:0007669"/>
    <property type="project" value="UniProtKB-SubCell"/>
</dbReference>
<comment type="similarity">
    <text evidence="2">Belongs to the peptidase C26 family.</text>
</comment>
<name>A0A8C9SCJ2_SCLFO</name>
<keyword evidence="3" id="KW-0964">Secreted</keyword>
<dbReference type="InterPro" id="IPR029062">
    <property type="entry name" value="Class_I_gatase-like"/>
</dbReference>